<dbReference type="EMBL" id="CM000781">
    <property type="protein sequence ID" value="AQK65617.1"/>
    <property type="molecule type" value="Genomic_DNA"/>
</dbReference>
<evidence type="ECO:0000256" key="1">
    <source>
        <dbReference type="ARBA" id="ARBA00006857"/>
    </source>
</evidence>
<comment type="similarity">
    <text evidence="1 4">Belongs to the eukaryotic ribosomal protein eL15 family.</text>
</comment>
<name>A0A1D6GR79_MAIZE</name>
<evidence type="ECO:0000256" key="2">
    <source>
        <dbReference type="ARBA" id="ARBA00022980"/>
    </source>
</evidence>
<dbReference type="InterPro" id="IPR024794">
    <property type="entry name" value="Rbsml_eL15_core_dom_sf"/>
</dbReference>
<organism evidence="6">
    <name type="scientific">Zea mays</name>
    <name type="common">Maize</name>
    <dbReference type="NCBI Taxonomy" id="4577"/>
    <lineage>
        <taxon>Eukaryota</taxon>
        <taxon>Viridiplantae</taxon>
        <taxon>Streptophyta</taxon>
        <taxon>Embryophyta</taxon>
        <taxon>Tracheophyta</taxon>
        <taxon>Spermatophyta</taxon>
        <taxon>Magnoliopsida</taxon>
        <taxon>Liliopsida</taxon>
        <taxon>Poales</taxon>
        <taxon>Poaceae</taxon>
        <taxon>PACMAD clade</taxon>
        <taxon>Panicoideae</taxon>
        <taxon>Andropogonodae</taxon>
        <taxon>Andropogoneae</taxon>
        <taxon>Tripsacinae</taxon>
        <taxon>Zea</taxon>
    </lineage>
</organism>
<dbReference type="GO" id="GO:0006412">
    <property type="term" value="P:translation"/>
    <property type="evidence" value="ECO:0007669"/>
    <property type="project" value="InterPro"/>
</dbReference>
<evidence type="ECO:0000256" key="3">
    <source>
        <dbReference type="ARBA" id="ARBA00023274"/>
    </source>
</evidence>
<dbReference type="GO" id="GO:0005840">
    <property type="term" value="C:ribosome"/>
    <property type="evidence" value="ECO:0007669"/>
    <property type="project" value="UniProtKB-KW"/>
</dbReference>
<sequence>MRCREKQRKVASRLQTVNQKLAAMNKLLMEENDRLQKQPSAATTDTSCESVVTSGQHHQQQNPAVPCPQRDANNPARVTIESNMNCCRLGANGWDEAWSGFHWNHRCFAQLQWRSRPSRSRSGSRTAPAYSWDVCFHGYVVYLVRVRRGGRKRPLPKCIIYGNPKHQGITQLKF</sequence>
<protein>
    <recommendedName>
        <fullName evidence="4">Ribosomal protein L15</fullName>
    </recommendedName>
</protein>
<keyword evidence="2 4" id="KW-0689">Ribosomal protein</keyword>
<dbReference type="InParanoid" id="A0A1D6GR79"/>
<reference evidence="6" key="1">
    <citation type="submission" date="2015-12" db="EMBL/GenBank/DDBJ databases">
        <title>Update maize B73 reference genome by single molecule sequencing technologies.</title>
        <authorList>
            <consortium name="Maize Genome Sequencing Project"/>
            <person name="Ware D."/>
        </authorList>
    </citation>
    <scope>NUCLEOTIDE SEQUENCE</scope>
    <source>
        <tissue evidence="6">Seedling</tissue>
    </source>
</reference>
<accession>A0A1D6GR79</accession>
<dbReference type="Pfam" id="PF00827">
    <property type="entry name" value="Ribosomal_L15e"/>
    <property type="match status" value="1"/>
</dbReference>
<dbReference type="PANTHER" id="PTHR45950">
    <property type="entry name" value="HOMEOBOX-LEUCINE ZIPPER PROTEIN ATHB-14"/>
    <property type="match status" value="1"/>
</dbReference>
<evidence type="ECO:0000256" key="4">
    <source>
        <dbReference type="RuleBase" id="RU000663"/>
    </source>
</evidence>
<dbReference type="STRING" id="4577.A0A1D6GR79"/>
<proteinExistence type="inferred from homology"/>
<dbReference type="CDD" id="cd14686">
    <property type="entry name" value="bZIP"/>
    <property type="match status" value="1"/>
</dbReference>
<feature type="region of interest" description="Disordered" evidence="5">
    <location>
        <begin position="33"/>
        <end position="71"/>
    </location>
</feature>
<dbReference type="GO" id="GO:0003735">
    <property type="term" value="F:structural constituent of ribosome"/>
    <property type="evidence" value="ECO:0007669"/>
    <property type="project" value="InterPro"/>
</dbReference>
<dbReference type="GO" id="GO:0003677">
    <property type="term" value="F:DNA binding"/>
    <property type="evidence" value="ECO:0007669"/>
    <property type="project" value="UniProtKB-KW"/>
</dbReference>
<evidence type="ECO:0000256" key="5">
    <source>
        <dbReference type="SAM" id="MobiDB-lite"/>
    </source>
</evidence>
<dbReference type="SMR" id="A0A1D6GR79"/>
<keyword evidence="6" id="KW-0371">Homeobox</keyword>
<gene>
    <name evidence="6" type="ORF">ZEAMMB73_Zm00001d014252</name>
</gene>
<dbReference type="InterPro" id="IPR000439">
    <property type="entry name" value="Ribosomal_eL15"/>
</dbReference>
<dbReference type="Gene3D" id="3.40.1120.10">
    <property type="entry name" value="Ribosomal protein l15e"/>
    <property type="match status" value="1"/>
</dbReference>
<dbReference type="EMBL" id="CM000781">
    <property type="protein sequence ID" value="AQK65618.1"/>
    <property type="molecule type" value="Genomic_DNA"/>
</dbReference>
<dbReference type="GO" id="GO:1990904">
    <property type="term" value="C:ribonucleoprotein complex"/>
    <property type="evidence" value="ECO:0007669"/>
    <property type="project" value="UniProtKB-KW"/>
</dbReference>
<dbReference type="InterPro" id="IPR044830">
    <property type="entry name" value="HD-Zip_III"/>
</dbReference>
<evidence type="ECO:0000313" key="6">
    <source>
        <dbReference type="EMBL" id="AQK65617.1"/>
    </source>
</evidence>
<dbReference type="GO" id="GO:0003700">
    <property type="term" value="F:DNA-binding transcription factor activity"/>
    <property type="evidence" value="ECO:0007669"/>
    <property type="project" value="InterPro"/>
</dbReference>
<keyword evidence="6" id="KW-0238">DNA-binding</keyword>
<dbReference type="InterPro" id="IPR012678">
    <property type="entry name" value="Ribosomal_uL23/eL15/eS24_sf"/>
</dbReference>
<dbReference type="SUPFAM" id="SSF54189">
    <property type="entry name" value="Ribosomal proteins S24e, L23 and L15e"/>
    <property type="match status" value="1"/>
</dbReference>
<dbReference type="PANTHER" id="PTHR45950:SF7">
    <property type="entry name" value="HOMEOBOX-LEUCINE ZIPPER PROTEIN ATHB-14"/>
    <property type="match status" value="1"/>
</dbReference>
<feature type="compositionally biased region" description="Polar residues" evidence="5">
    <location>
        <begin position="37"/>
        <end position="63"/>
    </location>
</feature>
<dbReference type="AlphaFoldDB" id="A0A1D6GR79"/>
<keyword evidence="3 4" id="KW-0687">Ribonucleoprotein</keyword>